<dbReference type="NCBIfam" id="TIGR02537">
    <property type="entry name" value="arch_flag_Nterm"/>
    <property type="match status" value="1"/>
</dbReference>
<organism evidence="2">
    <name type="scientific">Ignisphaera aggregans</name>
    <dbReference type="NCBI Taxonomy" id="334771"/>
    <lineage>
        <taxon>Archaea</taxon>
        <taxon>Thermoproteota</taxon>
        <taxon>Thermoprotei</taxon>
        <taxon>Desulfurococcales</taxon>
        <taxon>Desulfurococcaceae</taxon>
        <taxon>Ignisphaera</taxon>
    </lineage>
</organism>
<evidence type="ECO:0000313" key="2">
    <source>
        <dbReference type="EMBL" id="HGQ35806.1"/>
    </source>
</evidence>
<keyword evidence="1" id="KW-0812">Transmembrane</keyword>
<reference evidence="2" key="1">
    <citation type="journal article" date="2020" name="mSystems">
        <title>Genome- and Community-Level Interaction Insights into Carbon Utilization and Element Cycling Functions of Hydrothermarchaeota in Hydrothermal Sediment.</title>
        <authorList>
            <person name="Zhou Z."/>
            <person name="Liu Y."/>
            <person name="Xu W."/>
            <person name="Pan J."/>
            <person name="Luo Z.H."/>
            <person name="Li M."/>
        </authorList>
    </citation>
    <scope>NUCLEOTIDE SEQUENCE</scope>
    <source>
        <strain evidence="2">SpSt-667</strain>
    </source>
</reference>
<protein>
    <recommendedName>
        <fullName evidence="3">DUF4352 domain-containing protein</fullName>
    </recommendedName>
</protein>
<sequence>MKNKLYKGIEPIIAVVILVAITLVIAIGVIGWIMGWWGTFGATESLKIYPDSYIQVKSGNNSDVLILHIKNEGSAAAVIYKIEVVGLKTIDKVVDALNNNIPTSFRAQGNDLVIPPGAEDTAEINLNDVDAIAGTNYKVNIYTRAGNVIPATVQAKTSTT</sequence>
<dbReference type="AlphaFoldDB" id="A0A832FW67"/>
<feature type="transmembrane region" description="Helical" evidence="1">
    <location>
        <begin position="12"/>
        <end position="37"/>
    </location>
</feature>
<name>A0A832FW67_9CREN</name>
<accession>A0A832FW67</accession>
<dbReference type="EMBL" id="DTCK01000021">
    <property type="protein sequence ID" value="HGQ35806.1"/>
    <property type="molecule type" value="Genomic_DNA"/>
</dbReference>
<comment type="caution">
    <text evidence="2">The sequence shown here is derived from an EMBL/GenBank/DDBJ whole genome shotgun (WGS) entry which is preliminary data.</text>
</comment>
<keyword evidence="1" id="KW-0472">Membrane</keyword>
<proteinExistence type="predicted"/>
<dbReference type="InterPro" id="IPR013373">
    <property type="entry name" value="Flagellin/pilin_N_arc"/>
</dbReference>
<evidence type="ECO:0000256" key="1">
    <source>
        <dbReference type="SAM" id="Phobius"/>
    </source>
</evidence>
<evidence type="ECO:0008006" key="3">
    <source>
        <dbReference type="Google" id="ProtNLM"/>
    </source>
</evidence>
<keyword evidence="1" id="KW-1133">Transmembrane helix</keyword>
<gene>
    <name evidence="2" type="ORF">ENU41_03905</name>
</gene>